<keyword evidence="2" id="KW-0238">DNA-binding</keyword>
<accession>A0A370MXG5</accession>
<dbReference type="PRINTS" id="PR00032">
    <property type="entry name" value="HTHARAC"/>
</dbReference>
<dbReference type="AlphaFoldDB" id="A0A370MXG5"/>
<dbReference type="InterPro" id="IPR020449">
    <property type="entry name" value="Tscrpt_reg_AraC-type_HTH"/>
</dbReference>
<dbReference type="SMART" id="SM00342">
    <property type="entry name" value="HTH_ARAC"/>
    <property type="match status" value="1"/>
</dbReference>
<dbReference type="InterPro" id="IPR009057">
    <property type="entry name" value="Homeodomain-like_sf"/>
</dbReference>
<dbReference type="Pfam" id="PF12833">
    <property type="entry name" value="HTH_18"/>
    <property type="match status" value="1"/>
</dbReference>
<name>A0A370MXG5_9BURK</name>
<reference evidence="6" key="1">
    <citation type="submission" date="2018-05" db="EMBL/GenBank/DDBJ databases">
        <authorList>
            <person name="Feng T."/>
        </authorList>
    </citation>
    <scope>NUCLEOTIDE SEQUENCE [LARGE SCALE GENOMIC DNA]</scope>
    <source>
        <strain evidence="6">S27</strain>
    </source>
</reference>
<evidence type="ECO:0000256" key="2">
    <source>
        <dbReference type="ARBA" id="ARBA00023125"/>
    </source>
</evidence>
<dbReference type="RefSeq" id="WP_115108827.1">
    <property type="nucleotide sequence ID" value="NZ_QHKS01000040.1"/>
</dbReference>
<dbReference type="SUPFAM" id="SSF46689">
    <property type="entry name" value="Homeodomain-like"/>
    <property type="match status" value="2"/>
</dbReference>
<sequence length="311" mass="34432">MKTSLPVTLIPSLTSGLRPGGDRVELESLWRCPGDKARRAVRLARWTRHLVEPEEVAHGGHDALHCVGINLKCTSLRFEHADEVLFDGRVIPGAIQVTTPRVATRACFHCACDVLHLFVSPGCLTECYQSLFDDGPSADVLLDDPRLRYDPVIERLAQALVAAQTGDIACGAIFVDAVGLAIVSRLVAHRFEGMARRAHDAALPGWRMRHVAEYVDAHLSEPIGLADMAESAGLTRMQFASQFRRATGLRPHEYLLKRRIERAQTLLVTSKLNVLDVALACGFRSQAHFTMVFRRFVGNTPHRWRIMATAG</sequence>
<dbReference type="InterPro" id="IPR018062">
    <property type="entry name" value="HTH_AraC-typ_CS"/>
</dbReference>
<organism evidence="5 6">
    <name type="scientific">Paraburkholderia lacunae</name>
    <dbReference type="NCBI Taxonomy" id="2211104"/>
    <lineage>
        <taxon>Bacteria</taxon>
        <taxon>Pseudomonadati</taxon>
        <taxon>Pseudomonadota</taxon>
        <taxon>Betaproteobacteria</taxon>
        <taxon>Burkholderiales</taxon>
        <taxon>Burkholderiaceae</taxon>
        <taxon>Paraburkholderia</taxon>
    </lineage>
</organism>
<dbReference type="InterPro" id="IPR050204">
    <property type="entry name" value="AraC_XylS_family_regulators"/>
</dbReference>
<dbReference type="EMBL" id="QHKS01000040">
    <property type="protein sequence ID" value="RDJ98068.1"/>
    <property type="molecule type" value="Genomic_DNA"/>
</dbReference>
<keyword evidence="1" id="KW-0805">Transcription regulation</keyword>
<dbReference type="PANTHER" id="PTHR46796:SF14">
    <property type="entry name" value="TRANSCRIPTIONAL REGULATORY PROTEIN"/>
    <property type="match status" value="1"/>
</dbReference>
<gene>
    <name evidence="5" type="ORF">DLM46_35090</name>
</gene>
<dbReference type="InterPro" id="IPR018060">
    <property type="entry name" value="HTH_AraC"/>
</dbReference>
<keyword evidence="6" id="KW-1185">Reference proteome</keyword>
<dbReference type="PROSITE" id="PS01124">
    <property type="entry name" value="HTH_ARAC_FAMILY_2"/>
    <property type="match status" value="1"/>
</dbReference>
<evidence type="ECO:0000313" key="5">
    <source>
        <dbReference type="EMBL" id="RDJ98068.1"/>
    </source>
</evidence>
<protein>
    <submittedName>
        <fullName evidence="5">AraC family transcriptional regulator</fullName>
    </submittedName>
</protein>
<dbReference type="OrthoDB" id="9816344at2"/>
<dbReference type="Proteomes" id="UP000254875">
    <property type="component" value="Unassembled WGS sequence"/>
</dbReference>
<evidence type="ECO:0000256" key="3">
    <source>
        <dbReference type="ARBA" id="ARBA00023163"/>
    </source>
</evidence>
<evidence type="ECO:0000313" key="6">
    <source>
        <dbReference type="Proteomes" id="UP000254875"/>
    </source>
</evidence>
<dbReference type="GO" id="GO:0043565">
    <property type="term" value="F:sequence-specific DNA binding"/>
    <property type="evidence" value="ECO:0007669"/>
    <property type="project" value="InterPro"/>
</dbReference>
<evidence type="ECO:0000259" key="4">
    <source>
        <dbReference type="PROSITE" id="PS01124"/>
    </source>
</evidence>
<dbReference type="PANTHER" id="PTHR46796">
    <property type="entry name" value="HTH-TYPE TRANSCRIPTIONAL ACTIVATOR RHAS-RELATED"/>
    <property type="match status" value="1"/>
</dbReference>
<dbReference type="PROSITE" id="PS00041">
    <property type="entry name" value="HTH_ARAC_FAMILY_1"/>
    <property type="match status" value="1"/>
</dbReference>
<dbReference type="Gene3D" id="1.10.10.60">
    <property type="entry name" value="Homeodomain-like"/>
    <property type="match status" value="2"/>
</dbReference>
<keyword evidence="3" id="KW-0804">Transcription</keyword>
<comment type="caution">
    <text evidence="5">The sequence shown here is derived from an EMBL/GenBank/DDBJ whole genome shotgun (WGS) entry which is preliminary data.</text>
</comment>
<proteinExistence type="predicted"/>
<dbReference type="GO" id="GO:0003700">
    <property type="term" value="F:DNA-binding transcription factor activity"/>
    <property type="evidence" value="ECO:0007669"/>
    <property type="project" value="InterPro"/>
</dbReference>
<evidence type="ECO:0000256" key="1">
    <source>
        <dbReference type="ARBA" id="ARBA00023015"/>
    </source>
</evidence>
<feature type="domain" description="HTH araC/xylS-type" evidence="4">
    <location>
        <begin position="209"/>
        <end position="307"/>
    </location>
</feature>